<sequence length="349" mass="39291">MEWLKTAQDGTADSGVSAYFDLLKRSWAYSYPETTGYIIPTFLAYADITHDKDFEERAVRMGDWEIAVQLPSGACRAGDVRNRFPRVFNTAQVILGWCALFRRTGDPKYLRSAVNASSWLVRVQDDDGKWTRSTYQGPRTYHARVSWGLLETYALSERKRFLKAAEKSLIWVLSQQTPNGWFRNTSLSEPNKPWTHLIAYTIQGLLESHRLLPDTTLAASVYSGAERAASQLRAAYATASFLLPSSLDERWSSSDQYSCLTGDAQIAVIWLRLHALTGESSFIQAALRMIDEMKTTQLRTHHNLAFRGGIPGSYPINGNYASYKLINWATKFFADALLLKANPHLVLGG</sequence>
<accession>A0A1G1W2Z9</accession>
<dbReference type="InterPro" id="IPR008928">
    <property type="entry name" value="6-hairpin_glycosidase_sf"/>
</dbReference>
<dbReference type="Proteomes" id="UP000176723">
    <property type="component" value="Unassembled WGS sequence"/>
</dbReference>
<dbReference type="SUPFAM" id="SSF48208">
    <property type="entry name" value="Six-hairpin glycosidases"/>
    <property type="match status" value="1"/>
</dbReference>
<reference evidence="1 2" key="1">
    <citation type="journal article" date="2016" name="Nat. Commun.">
        <title>Thousands of microbial genomes shed light on interconnected biogeochemical processes in an aquifer system.</title>
        <authorList>
            <person name="Anantharaman K."/>
            <person name="Brown C.T."/>
            <person name="Hug L.A."/>
            <person name="Sharon I."/>
            <person name="Castelle C.J."/>
            <person name="Probst A.J."/>
            <person name="Thomas B.C."/>
            <person name="Singh A."/>
            <person name="Wilkins M.J."/>
            <person name="Karaoz U."/>
            <person name="Brodie E.L."/>
            <person name="Williams K.H."/>
            <person name="Hubbard S.S."/>
            <person name="Banfield J.F."/>
        </authorList>
    </citation>
    <scope>NUCLEOTIDE SEQUENCE [LARGE SCALE GENOMIC DNA]</scope>
</reference>
<name>A0A1G1W2Z9_9BACT</name>
<dbReference type="AlphaFoldDB" id="A0A1G1W2Z9"/>
<gene>
    <name evidence="1" type="ORF">A3A65_02960</name>
</gene>
<comment type="caution">
    <text evidence="1">The sequence shown here is derived from an EMBL/GenBank/DDBJ whole genome shotgun (WGS) entry which is preliminary data.</text>
</comment>
<proteinExistence type="predicted"/>
<dbReference type="EMBL" id="MHCL01000007">
    <property type="protein sequence ID" value="OGY22035.1"/>
    <property type="molecule type" value="Genomic_DNA"/>
</dbReference>
<evidence type="ECO:0008006" key="3">
    <source>
        <dbReference type="Google" id="ProtNLM"/>
    </source>
</evidence>
<dbReference type="Gene3D" id="1.50.10.20">
    <property type="match status" value="1"/>
</dbReference>
<protein>
    <recommendedName>
        <fullName evidence="3">Squalene cyclase C-terminal domain-containing protein</fullName>
    </recommendedName>
</protein>
<evidence type="ECO:0000313" key="2">
    <source>
        <dbReference type="Proteomes" id="UP000176723"/>
    </source>
</evidence>
<dbReference type="STRING" id="1797593.A3A65_02960"/>
<organism evidence="1 2">
    <name type="scientific">Candidatus Chisholmbacteria bacterium RIFCSPLOWO2_01_FULL_49_14</name>
    <dbReference type="NCBI Taxonomy" id="1797593"/>
    <lineage>
        <taxon>Bacteria</taxon>
        <taxon>Candidatus Chisholmiibacteriota</taxon>
    </lineage>
</organism>
<dbReference type="GO" id="GO:0005975">
    <property type="term" value="P:carbohydrate metabolic process"/>
    <property type="evidence" value="ECO:0007669"/>
    <property type="project" value="InterPro"/>
</dbReference>
<evidence type="ECO:0000313" key="1">
    <source>
        <dbReference type="EMBL" id="OGY22035.1"/>
    </source>
</evidence>